<evidence type="ECO:0000313" key="2">
    <source>
        <dbReference type="EnsemblMetazoa" id="Aqu2.1.37226_001"/>
    </source>
</evidence>
<feature type="compositionally biased region" description="Polar residues" evidence="1">
    <location>
        <begin position="1"/>
        <end position="13"/>
    </location>
</feature>
<reference evidence="2" key="1">
    <citation type="submission" date="2017-05" db="UniProtKB">
        <authorList>
            <consortium name="EnsemblMetazoa"/>
        </authorList>
    </citation>
    <scope>IDENTIFICATION</scope>
</reference>
<dbReference type="EnsemblMetazoa" id="Aqu2.1.37226_001">
    <property type="protein sequence ID" value="Aqu2.1.37226_001"/>
    <property type="gene ID" value="Aqu2.1.37226"/>
</dbReference>
<evidence type="ECO:0000256" key="1">
    <source>
        <dbReference type="SAM" id="MobiDB-lite"/>
    </source>
</evidence>
<dbReference type="InParanoid" id="A0A1X7VB25"/>
<feature type="region of interest" description="Disordered" evidence="1">
    <location>
        <begin position="1"/>
        <end position="27"/>
    </location>
</feature>
<proteinExistence type="predicted"/>
<dbReference type="AlphaFoldDB" id="A0A1X7VB25"/>
<sequence length="27" mass="3224">VKLLQTKNQSINQLHKRYNKNLDNGKK</sequence>
<protein>
    <submittedName>
        <fullName evidence="2">Uncharacterized protein</fullName>
    </submittedName>
</protein>
<organism evidence="2">
    <name type="scientific">Amphimedon queenslandica</name>
    <name type="common">Sponge</name>
    <dbReference type="NCBI Taxonomy" id="400682"/>
    <lineage>
        <taxon>Eukaryota</taxon>
        <taxon>Metazoa</taxon>
        <taxon>Porifera</taxon>
        <taxon>Demospongiae</taxon>
        <taxon>Heteroscleromorpha</taxon>
        <taxon>Haplosclerida</taxon>
        <taxon>Niphatidae</taxon>
        <taxon>Amphimedon</taxon>
    </lineage>
</organism>
<name>A0A1X7VB25_AMPQE</name>
<accession>A0A1X7VB25</accession>